<feature type="compositionally biased region" description="Polar residues" evidence="1">
    <location>
        <begin position="1"/>
        <end position="28"/>
    </location>
</feature>
<dbReference type="STRING" id="200324.A0A2N5TI26"/>
<dbReference type="OrthoDB" id="1875751at2759"/>
<feature type="compositionally biased region" description="Low complexity" evidence="1">
    <location>
        <begin position="462"/>
        <end position="475"/>
    </location>
</feature>
<feature type="compositionally biased region" description="Polar residues" evidence="1">
    <location>
        <begin position="426"/>
        <end position="435"/>
    </location>
</feature>
<feature type="compositionally biased region" description="Basic and acidic residues" evidence="1">
    <location>
        <begin position="408"/>
        <end position="421"/>
    </location>
</feature>
<feature type="non-terminal residue" evidence="2">
    <location>
        <position position="707"/>
    </location>
</feature>
<feature type="compositionally biased region" description="Low complexity" evidence="1">
    <location>
        <begin position="236"/>
        <end position="252"/>
    </location>
</feature>
<evidence type="ECO:0000313" key="3">
    <source>
        <dbReference type="Proteomes" id="UP000235388"/>
    </source>
</evidence>
<feature type="compositionally biased region" description="Low complexity" evidence="1">
    <location>
        <begin position="29"/>
        <end position="39"/>
    </location>
</feature>
<name>A0A2N5TI26_9BASI</name>
<proteinExistence type="predicted"/>
<feature type="compositionally biased region" description="Basic residues" evidence="1">
    <location>
        <begin position="295"/>
        <end position="308"/>
    </location>
</feature>
<sequence>MESHSRQPTTDLHSRQPTTELHSRQPTLSSQSPARSSDSPFESLADVTQDIDEELRPSVRSPSLRPSALTTPVIGSSSAFPVSASTARGYDPNHPEIPKLNAPNISVPIRSTPASPSKNAQNGLPPRTLYVQPLPSTESISAASPGGRRPSADITRTRPSNYRPTHSKAPSTGQSITEKLFGRGFTQMLSRNTSHQSTSNLKQAKSRRLSQTNLPSVTQQSQPRRNDRNQTPPPREQSQPRRSSSMMDTDSSGNILGLHSQAPTPSAAAEGGPPAKSSWSSGRLGQFLPSPGPLLKRKISQSNRRWKPATRDQAPSASSSVQPFRVDADGFTIPPEHRDRAPWEQDRHTEVLSLTRTDSSVVPNSDSSRTNVTGAGPDRPVTRQRSESMNSRMGGGVNSLAIKPSATLEKKQQVSEEERQAAIHRVQSTLASSPSAGLVTRRSNAALRGRRGDGRGATMYDVSPSPSAAVSGSTSHARSGSVSGGLPSIPTQHPRLDLSPASTQPISPATQTLALSSPSSIARSVSDNGIAQPLSTNFSHLYSASPEMLALTLPNSSSVPVGRGHPPHPTLPPHQEQQHASRSNSTASAVSPPNLTGFPSLAPSPLPRTDGPSLAASPPNRNPFLNMSLGEHLLSVSEKLNVLMHQGTVTKLLIIGDVRISRTAVGRLSGSQTVDTPQALAFVVSGLDVLEKVIFPNELLSPTSSSS</sequence>
<comment type="caution">
    <text evidence="2">The sequence shown here is derived from an EMBL/GenBank/DDBJ whole genome shotgun (WGS) entry which is preliminary data.</text>
</comment>
<evidence type="ECO:0000256" key="1">
    <source>
        <dbReference type="SAM" id="MobiDB-lite"/>
    </source>
</evidence>
<feature type="compositionally biased region" description="Polar residues" evidence="1">
    <location>
        <begin position="352"/>
        <end position="373"/>
    </location>
</feature>
<feature type="region of interest" description="Disordered" evidence="1">
    <location>
        <begin position="1"/>
        <end position="175"/>
    </location>
</feature>
<protein>
    <submittedName>
        <fullName evidence="2">Uncharacterized protein</fullName>
    </submittedName>
</protein>
<feature type="compositionally biased region" description="Polar residues" evidence="1">
    <location>
        <begin position="313"/>
        <end position="322"/>
    </location>
</feature>
<feature type="compositionally biased region" description="Polar residues" evidence="1">
    <location>
        <begin position="157"/>
        <end position="175"/>
    </location>
</feature>
<feature type="compositionally biased region" description="Polar residues" evidence="1">
    <location>
        <begin position="73"/>
        <end position="86"/>
    </location>
</feature>
<feature type="compositionally biased region" description="Low complexity" evidence="1">
    <location>
        <begin position="58"/>
        <end position="69"/>
    </location>
</feature>
<gene>
    <name evidence="2" type="ORF">PCANC_25476</name>
</gene>
<feature type="compositionally biased region" description="Polar residues" evidence="1">
    <location>
        <begin position="578"/>
        <end position="594"/>
    </location>
</feature>
<dbReference type="AlphaFoldDB" id="A0A2N5TI26"/>
<organism evidence="2 3">
    <name type="scientific">Puccinia coronata f. sp. avenae</name>
    <dbReference type="NCBI Taxonomy" id="200324"/>
    <lineage>
        <taxon>Eukaryota</taxon>
        <taxon>Fungi</taxon>
        <taxon>Dikarya</taxon>
        <taxon>Basidiomycota</taxon>
        <taxon>Pucciniomycotina</taxon>
        <taxon>Pucciniomycetes</taxon>
        <taxon>Pucciniales</taxon>
        <taxon>Pucciniaceae</taxon>
        <taxon>Puccinia</taxon>
    </lineage>
</organism>
<feature type="compositionally biased region" description="Polar residues" evidence="1">
    <location>
        <begin position="112"/>
        <end position="122"/>
    </location>
</feature>
<feature type="region of interest" description="Disordered" evidence="1">
    <location>
        <begin position="191"/>
        <end position="506"/>
    </location>
</feature>
<dbReference type="EMBL" id="PGCJ01000645">
    <property type="protein sequence ID" value="PLW25140.1"/>
    <property type="molecule type" value="Genomic_DNA"/>
</dbReference>
<reference evidence="2 3" key="1">
    <citation type="submission" date="2017-11" db="EMBL/GenBank/DDBJ databases">
        <title>De novo assembly and phasing of dikaryotic genomes from two isolates of Puccinia coronata f. sp. avenae, the causal agent of oat crown rust.</title>
        <authorList>
            <person name="Miller M.E."/>
            <person name="Zhang Y."/>
            <person name="Omidvar V."/>
            <person name="Sperschneider J."/>
            <person name="Schwessinger B."/>
            <person name="Raley C."/>
            <person name="Palmer J.M."/>
            <person name="Garnica D."/>
            <person name="Upadhyaya N."/>
            <person name="Rathjen J."/>
            <person name="Taylor J.M."/>
            <person name="Park R.F."/>
            <person name="Dodds P.N."/>
            <person name="Hirsch C.D."/>
            <person name="Kianian S.F."/>
            <person name="Figueroa M."/>
        </authorList>
    </citation>
    <scope>NUCLEOTIDE SEQUENCE [LARGE SCALE GENOMIC DNA]</scope>
    <source>
        <strain evidence="2">12NC29</strain>
    </source>
</reference>
<feature type="compositionally biased region" description="Basic and acidic residues" evidence="1">
    <location>
        <begin position="335"/>
        <end position="350"/>
    </location>
</feature>
<dbReference type="Proteomes" id="UP000235388">
    <property type="component" value="Unassembled WGS sequence"/>
</dbReference>
<feature type="compositionally biased region" description="Polar residues" evidence="1">
    <location>
        <begin position="191"/>
        <end position="223"/>
    </location>
</feature>
<feature type="region of interest" description="Disordered" evidence="1">
    <location>
        <begin position="554"/>
        <end position="622"/>
    </location>
</feature>
<evidence type="ECO:0000313" key="2">
    <source>
        <dbReference type="EMBL" id="PLW25140.1"/>
    </source>
</evidence>
<accession>A0A2N5TI26</accession>
<keyword evidence="3" id="KW-1185">Reference proteome</keyword>